<proteinExistence type="predicted"/>
<comment type="caution">
    <text evidence="2">The sequence shown here is derived from an EMBL/GenBank/DDBJ whole genome shotgun (WGS) entry which is preliminary data.</text>
</comment>
<name>A0A095FG93_BURGA</name>
<evidence type="ECO:0000313" key="2">
    <source>
        <dbReference type="EMBL" id="PEH37393.1"/>
    </source>
</evidence>
<dbReference type="KEGG" id="bgo:BM43_491"/>
<accession>A0A095FG93</accession>
<sequence>MIYRLRPTIPPPRDDEAREARIAAFGRLVLLPTISRCGRVRAAYWQRAEIRARSAEQIARMESALAARICFRSNTPNA</sequence>
<reference evidence="4" key="2">
    <citation type="submission" date="2017-09" db="EMBL/GenBank/DDBJ databases">
        <title>FDA dAtabase for Regulatory Grade micrObial Sequences (FDA-ARGOS): Supporting development and validation of Infectious Disease Dx tests.</title>
        <authorList>
            <person name="Minogue T."/>
            <person name="Wolcott M."/>
            <person name="Wasieloski L."/>
            <person name="Aguilar W."/>
            <person name="Moore D."/>
            <person name="Tallon L."/>
            <person name="Sadzewicz L."/>
            <person name="Ott S."/>
            <person name="Zhao X."/>
            <person name="Nagaraj S."/>
            <person name="Vavikolanu K."/>
            <person name="Aluvathingal J."/>
            <person name="Nadendla S."/>
            <person name="Sichtig H."/>
        </authorList>
    </citation>
    <scope>NUCLEOTIDE SEQUENCE [LARGE SCALE GENOMIC DNA]</scope>
    <source>
        <strain evidence="4">FDAARGOS_390</strain>
    </source>
</reference>
<evidence type="ECO:0000313" key="3">
    <source>
        <dbReference type="Proteomes" id="UP000029590"/>
    </source>
</evidence>
<evidence type="ECO:0000313" key="1">
    <source>
        <dbReference type="EMBL" id="KGC16418.1"/>
    </source>
</evidence>
<protein>
    <submittedName>
        <fullName evidence="2">Uncharacterized protein</fullName>
    </submittedName>
</protein>
<dbReference type="AlphaFoldDB" id="A0A095FG93"/>
<dbReference type="EMBL" id="JPGG01000015">
    <property type="protein sequence ID" value="KGC16418.1"/>
    <property type="molecule type" value="Genomic_DNA"/>
</dbReference>
<evidence type="ECO:0000313" key="4">
    <source>
        <dbReference type="Proteomes" id="UP000220629"/>
    </source>
</evidence>
<dbReference type="EMBL" id="PDDY01000004">
    <property type="protein sequence ID" value="PEH37393.1"/>
    <property type="molecule type" value="Genomic_DNA"/>
</dbReference>
<dbReference type="RefSeq" id="WP_036049744.1">
    <property type="nucleotide sequence ID" value="NZ_CADEVY010000003.1"/>
</dbReference>
<dbReference type="Proteomes" id="UP000029590">
    <property type="component" value="Unassembled WGS sequence"/>
</dbReference>
<organism evidence="2 4">
    <name type="scientific">Burkholderia gladioli</name>
    <name type="common">Pseudomonas marginata</name>
    <name type="synonym">Phytomonas marginata</name>
    <dbReference type="NCBI Taxonomy" id="28095"/>
    <lineage>
        <taxon>Bacteria</taxon>
        <taxon>Pseudomonadati</taxon>
        <taxon>Pseudomonadota</taxon>
        <taxon>Betaproteobacteria</taxon>
        <taxon>Burkholderiales</taxon>
        <taxon>Burkholderiaceae</taxon>
        <taxon>Burkholderia</taxon>
    </lineage>
</organism>
<reference evidence="2" key="3">
    <citation type="submission" date="2017-09" db="EMBL/GenBank/DDBJ databases">
        <title>FDA dAtabase for Regulatory Grade micrObial Sequences (FDA-ARGOS): Supporting development and validation of Infectious Disease Dx tests.</title>
        <authorList>
            <person name="Minogue T."/>
            <person name="Wolcott M."/>
            <person name="Wasieloski L."/>
            <person name="Aguilar W."/>
            <person name="Moore D."/>
            <person name="Tallon L.J."/>
            <person name="Sadzewicz L."/>
            <person name="Ott S."/>
            <person name="Zhao X."/>
            <person name="Nagaraj S."/>
            <person name="Vavikolanu K."/>
            <person name="Aluvathingal J."/>
            <person name="Nadendla S."/>
            <person name="Sichtig H."/>
        </authorList>
    </citation>
    <scope>NUCLEOTIDE SEQUENCE</scope>
    <source>
        <strain evidence="2">FDAARGOS_390</strain>
    </source>
</reference>
<gene>
    <name evidence="2" type="ORF">CRM94_22895</name>
    <name evidence="1" type="ORF">DM48_5153</name>
</gene>
<dbReference type="Proteomes" id="UP000220629">
    <property type="component" value="Unassembled WGS sequence"/>
</dbReference>
<reference evidence="1 3" key="1">
    <citation type="submission" date="2014-04" db="EMBL/GenBank/DDBJ databases">
        <authorList>
            <person name="Bishop-Lilly K.A."/>
            <person name="Broomall S.M."/>
            <person name="Chain P.S."/>
            <person name="Chertkov O."/>
            <person name="Coyne S.R."/>
            <person name="Daligault H.E."/>
            <person name="Davenport K.W."/>
            <person name="Erkkila T."/>
            <person name="Frey K.G."/>
            <person name="Gibbons H.S."/>
            <person name="Gu W."/>
            <person name="Jaissle J."/>
            <person name="Johnson S.L."/>
            <person name="Koroleva G.I."/>
            <person name="Ladner J.T."/>
            <person name="Lo C.-C."/>
            <person name="Minogue T.D."/>
            <person name="Munk C."/>
            <person name="Palacios G.F."/>
            <person name="Redden C.L."/>
            <person name="Rosenzweig C.N."/>
            <person name="Scholz M.B."/>
            <person name="Teshima H."/>
            <person name="Xu Y."/>
        </authorList>
    </citation>
    <scope>NUCLEOTIDE SEQUENCE [LARGE SCALE GENOMIC DNA]</scope>
    <source>
        <strain evidence="3">gladioli</strain>
        <strain evidence="1">Gladioli</strain>
    </source>
</reference>